<gene>
    <name evidence="2" type="ORF">ADK75_16915</name>
</gene>
<dbReference type="GO" id="GO:0016747">
    <property type="term" value="F:acyltransferase activity, transferring groups other than amino-acyl groups"/>
    <property type="evidence" value="ECO:0007669"/>
    <property type="project" value="InterPro"/>
</dbReference>
<feature type="domain" description="N-acetyltransferase" evidence="1">
    <location>
        <begin position="3"/>
        <end position="193"/>
    </location>
</feature>
<dbReference type="SUPFAM" id="SSF55729">
    <property type="entry name" value="Acyl-CoA N-acyltransferases (Nat)"/>
    <property type="match status" value="1"/>
</dbReference>
<protein>
    <recommendedName>
        <fullName evidence="1">N-acetyltransferase domain-containing protein</fullName>
    </recommendedName>
</protein>
<dbReference type="Proteomes" id="UP000037084">
    <property type="component" value="Unassembled WGS sequence"/>
</dbReference>
<dbReference type="Gene3D" id="3.40.630.30">
    <property type="match status" value="1"/>
</dbReference>
<dbReference type="PATRIC" id="fig|1961.12.peg.3855"/>
<name>A0A0L8MMM7_STRVG</name>
<evidence type="ECO:0000313" key="2">
    <source>
        <dbReference type="EMBL" id="KOG51662.1"/>
    </source>
</evidence>
<evidence type="ECO:0000259" key="1">
    <source>
        <dbReference type="PROSITE" id="PS51186"/>
    </source>
</evidence>
<evidence type="ECO:0000313" key="3">
    <source>
        <dbReference type="Proteomes" id="UP000037084"/>
    </source>
</evidence>
<dbReference type="CDD" id="cd04301">
    <property type="entry name" value="NAT_SF"/>
    <property type="match status" value="1"/>
</dbReference>
<dbReference type="AlphaFoldDB" id="A0A0L8MMM7"/>
<dbReference type="EMBL" id="LGUV01000199">
    <property type="protein sequence ID" value="KOG51662.1"/>
    <property type="molecule type" value="Genomic_DNA"/>
</dbReference>
<organism evidence="2 3">
    <name type="scientific">Streptomyces virginiae</name>
    <name type="common">Streptomyces cinnamonensis</name>
    <dbReference type="NCBI Taxonomy" id="1961"/>
    <lineage>
        <taxon>Bacteria</taxon>
        <taxon>Bacillati</taxon>
        <taxon>Actinomycetota</taxon>
        <taxon>Actinomycetes</taxon>
        <taxon>Kitasatosporales</taxon>
        <taxon>Streptomycetaceae</taxon>
        <taxon>Streptomyces</taxon>
    </lineage>
</organism>
<dbReference type="InterPro" id="IPR016181">
    <property type="entry name" value="Acyl_CoA_acyltransferase"/>
</dbReference>
<dbReference type="OrthoDB" id="3239945at2"/>
<dbReference type="eggNOG" id="COG1247">
    <property type="taxonomic scope" value="Bacteria"/>
</dbReference>
<sequence>MSLEVRPATADLWDDIQQVLQPKKSAHTCWCMAWRLSTGDYGRLSADERGEHLRGLMEKADPPPGVLGFLDGEVAGWCNVAPRRQLDRLTSSKTITPVDDLPVWSVTCFVVRKEYRGKGVASGLLEGAVEHARANGAPAVEGYPVDPEGGRVNPTLAYVGTMDMFERAGFRRVHRTEAKSDKRHRWVMRRDLV</sequence>
<dbReference type="PROSITE" id="PS51186">
    <property type="entry name" value="GNAT"/>
    <property type="match status" value="1"/>
</dbReference>
<comment type="caution">
    <text evidence="2">The sequence shown here is derived from an EMBL/GenBank/DDBJ whole genome shotgun (WGS) entry which is preliminary data.</text>
</comment>
<dbReference type="RefSeq" id="WP_053171901.1">
    <property type="nucleotide sequence ID" value="NZ_LGUV01000199.1"/>
</dbReference>
<proteinExistence type="predicted"/>
<dbReference type="Pfam" id="PF00583">
    <property type="entry name" value="Acetyltransf_1"/>
    <property type="match status" value="1"/>
</dbReference>
<accession>A0A0L8MMM7</accession>
<dbReference type="InterPro" id="IPR000182">
    <property type="entry name" value="GNAT_dom"/>
</dbReference>
<reference evidence="3" key="1">
    <citation type="submission" date="2015-07" db="EMBL/GenBank/DDBJ databases">
        <authorList>
            <consortium name="Consortium for Microbial Forensics and Genomics (microFORGE)"/>
            <person name="Knight B.M."/>
            <person name="Roberts D.P."/>
            <person name="Lin D."/>
            <person name="Hari K."/>
            <person name="Fletcher J."/>
            <person name="Melcher U."/>
            <person name="Blagden T."/>
            <person name="Winegar R.A."/>
        </authorList>
    </citation>
    <scope>NUCLEOTIDE SEQUENCE [LARGE SCALE GENOMIC DNA]</scope>
    <source>
        <strain evidence="3">NRRL B-1447</strain>
    </source>
</reference>